<sequence length="445" mass="47294">MRLPAPPTALTDQLLADQRISDALARRDVGTLFSLVHEEAGMSFNKISEACGIRAERVSKIARGEAAVTSLAGLERIADGLGIPGIRLGLATRPWEAANTPTTAPDTVGGDDPMKRRNVLRGALAAGLAGPGLAAALSNTRNDFDAALAADHGPNDLGFWESTAERYGYGYHGQAPADVLADLIEDLLELKPLLSQARTVKGRATLCHVSGQMVGMAAIVLHDLGQHREAHRWFATAGRAAEQSGDQLLHAWVLGREAMVPLNYGAHQAAAQLAERARYLAGDKPSAASALASAVASRAYAIGGHTEQAQTAVADVETLAERLSPQQHADTWFGYPMQKHHVHMSQALTHLGESGRAYETQKEALRLSRAPSYMTRALLAIDKATCRAHDGDRAGAAHVASQAYGSLPASYRTGLTRTRALALYRALPADTPGLEKLDEALTLAR</sequence>
<gene>
    <name evidence="1" type="ORF">FHS42_000869</name>
</gene>
<keyword evidence="2" id="KW-1185">Reference proteome</keyword>
<comment type="caution">
    <text evidence="1">The sequence shown here is derived from an EMBL/GenBank/DDBJ whole genome shotgun (WGS) entry which is preliminary data.</text>
</comment>
<evidence type="ECO:0000313" key="2">
    <source>
        <dbReference type="Proteomes" id="UP000588098"/>
    </source>
</evidence>
<proteinExistence type="predicted"/>
<dbReference type="InterPro" id="IPR001387">
    <property type="entry name" value="Cro/C1-type_HTH"/>
</dbReference>
<dbReference type="AlphaFoldDB" id="A0A7W9UWJ5"/>
<protein>
    <recommendedName>
        <fullName evidence="3">HTH cro/C1-type domain-containing protein</fullName>
    </recommendedName>
</protein>
<reference evidence="1 2" key="1">
    <citation type="submission" date="2020-08" db="EMBL/GenBank/DDBJ databases">
        <title>Genomic Encyclopedia of Type Strains, Phase III (KMG-III): the genomes of soil and plant-associated and newly described type strains.</title>
        <authorList>
            <person name="Whitman W."/>
        </authorList>
    </citation>
    <scope>NUCLEOTIDE SEQUENCE [LARGE SCALE GENOMIC DNA]</scope>
    <source>
        <strain evidence="1 2">CECT 8305</strain>
    </source>
</reference>
<dbReference type="SUPFAM" id="SSF47413">
    <property type="entry name" value="lambda repressor-like DNA-binding domains"/>
    <property type="match status" value="1"/>
</dbReference>
<dbReference type="Proteomes" id="UP000588098">
    <property type="component" value="Unassembled WGS sequence"/>
</dbReference>
<accession>A0A7W9UWJ5</accession>
<evidence type="ECO:0000313" key="1">
    <source>
        <dbReference type="EMBL" id="MBB5933843.1"/>
    </source>
</evidence>
<organism evidence="1 2">
    <name type="scientific">Streptomyces zagrosensis</name>
    <dbReference type="NCBI Taxonomy" id="1042984"/>
    <lineage>
        <taxon>Bacteria</taxon>
        <taxon>Bacillati</taxon>
        <taxon>Actinomycetota</taxon>
        <taxon>Actinomycetes</taxon>
        <taxon>Kitasatosporales</taxon>
        <taxon>Streptomycetaceae</taxon>
        <taxon>Streptomyces</taxon>
    </lineage>
</organism>
<name>A0A7W9UWJ5_9ACTN</name>
<dbReference type="EMBL" id="JACHJL010000002">
    <property type="protein sequence ID" value="MBB5933843.1"/>
    <property type="molecule type" value="Genomic_DNA"/>
</dbReference>
<dbReference type="CDD" id="cd00093">
    <property type="entry name" value="HTH_XRE"/>
    <property type="match status" value="1"/>
</dbReference>
<dbReference type="GO" id="GO:0003677">
    <property type="term" value="F:DNA binding"/>
    <property type="evidence" value="ECO:0007669"/>
    <property type="project" value="InterPro"/>
</dbReference>
<dbReference type="InterPro" id="IPR010982">
    <property type="entry name" value="Lambda_DNA-bd_dom_sf"/>
</dbReference>
<dbReference type="RefSeq" id="WP_246494193.1">
    <property type="nucleotide sequence ID" value="NZ_JACHJL010000002.1"/>
</dbReference>
<evidence type="ECO:0008006" key="3">
    <source>
        <dbReference type="Google" id="ProtNLM"/>
    </source>
</evidence>